<feature type="compositionally biased region" description="Basic and acidic residues" evidence="1">
    <location>
        <begin position="47"/>
        <end position="61"/>
    </location>
</feature>
<dbReference type="AlphaFoldDB" id="A0AAW2G300"/>
<protein>
    <submittedName>
        <fullName evidence="2">Uncharacterized protein</fullName>
    </submittedName>
</protein>
<sequence length="150" mass="17179">MGKETFVDHTCSINSQDTDVDINSELISKDEVDLSKTDISEPIENSSLEKETINLEEKGDEYSISQKNNEQDNSDMIGKKFCGVKDNDGSMFSGMETHMKVTCYPNVPGKQMFFLYIYIYTVCPNTYKKLKQIEQTSFKLKCRYRTSCVS</sequence>
<accession>A0AAW2G300</accession>
<feature type="region of interest" description="Disordered" evidence="1">
    <location>
        <begin position="38"/>
        <end position="72"/>
    </location>
</feature>
<organism evidence="2 3">
    <name type="scientific">Cardiocondyla obscurior</name>
    <dbReference type="NCBI Taxonomy" id="286306"/>
    <lineage>
        <taxon>Eukaryota</taxon>
        <taxon>Metazoa</taxon>
        <taxon>Ecdysozoa</taxon>
        <taxon>Arthropoda</taxon>
        <taxon>Hexapoda</taxon>
        <taxon>Insecta</taxon>
        <taxon>Pterygota</taxon>
        <taxon>Neoptera</taxon>
        <taxon>Endopterygota</taxon>
        <taxon>Hymenoptera</taxon>
        <taxon>Apocrita</taxon>
        <taxon>Aculeata</taxon>
        <taxon>Formicoidea</taxon>
        <taxon>Formicidae</taxon>
        <taxon>Myrmicinae</taxon>
        <taxon>Cardiocondyla</taxon>
    </lineage>
</organism>
<comment type="caution">
    <text evidence="2">The sequence shown here is derived from an EMBL/GenBank/DDBJ whole genome shotgun (WGS) entry which is preliminary data.</text>
</comment>
<dbReference type="Proteomes" id="UP001430953">
    <property type="component" value="Unassembled WGS sequence"/>
</dbReference>
<name>A0AAW2G300_9HYME</name>
<evidence type="ECO:0000256" key="1">
    <source>
        <dbReference type="SAM" id="MobiDB-lite"/>
    </source>
</evidence>
<evidence type="ECO:0000313" key="3">
    <source>
        <dbReference type="Proteomes" id="UP001430953"/>
    </source>
</evidence>
<evidence type="ECO:0000313" key="2">
    <source>
        <dbReference type="EMBL" id="KAL0122048.1"/>
    </source>
</evidence>
<keyword evidence="3" id="KW-1185">Reference proteome</keyword>
<gene>
    <name evidence="2" type="ORF">PUN28_007082</name>
</gene>
<dbReference type="EMBL" id="JADYXP020000006">
    <property type="protein sequence ID" value="KAL0122048.1"/>
    <property type="molecule type" value="Genomic_DNA"/>
</dbReference>
<reference evidence="2 3" key="1">
    <citation type="submission" date="2023-03" db="EMBL/GenBank/DDBJ databases">
        <title>High recombination rates correlate with genetic variation in Cardiocondyla obscurior ants.</title>
        <authorList>
            <person name="Errbii M."/>
        </authorList>
    </citation>
    <scope>NUCLEOTIDE SEQUENCE [LARGE SCALE GENOMIC DNA]</scope>
    <source>
        <strain evidence="2">Alpha-2009</strain>
        <tissue evidence="2">Whole body</tissue>
    </source>
</reference>
<proteinExistence type="predicted"/>